<evidence type="ECO:0000313" key="2">
    <source>
        <dbReference type="Proteomes" id="UP000015268"/>
    </source>
</evidence>
<dbReference type="KEGG" id="slu:KE3_1016"/>
<reference evidence="1 2" key="1">
    <citation type="journal article" date="2013" name="BMC Microbiol.">
        <title>Dynamics of fecal microbial communities in children with diarrhea of unknown etiology and genomic analysis of associated Streptococcus lutetiensis.</title>
        <authorList>
            <person name="Jin D."/>
            <person name="Chen C."/>
            <person name="Li L."/>
            <person name="Lu S."/>
            <person name="Li Z."/>
            <person name="Zhou Z."/>
            <person name="Jing H."/>
            <person name="Xu Y."/>
            <person name="Du P."/>
            <person name="Wang H."/>
            <person name="Xiong Y."/>
            <person name="Zheng H."/>
            <person name="Bai X."/>
            <person name="Sun H."/>
            <person name="Wang L."/>
            <person name="Ye C."/>
            <person name="Gottschalk M."/>
            <person name="Xu J."/>
        </authorList>
    </citation>
    <scope>NUCLEOTIDE SEQUENCE [LARGE SCALE GENOMIC DNA]</scope>
    <source>
        <strain evidence="1 2">033</strain>
    </source>
</reference>
<accession>A0AB33ALV8</accession>
<sequence>MHHELYEIAKLAPWLFDKCYAYEASKRKPWIWERTSGSLPDKVDILKRADYLFPVQKEVGRPK</sequence>
<protein>
    <submittedName>
        <fullName evidence="1">Uncharacterized protein</fullName>
    </submittedName>
</protein>
<gene>
    <name evidence="1" type="ORF">KE3_1016</name>
</gene>
<dbReference type="EMBL" id="CP003025">
    <property type="protein sequence ID" value="AGS05506.1"/>
    <property type="molecule type" value="Genomic_DNA"/>
</dbReference>
<proteinExistence type="predicted"/>
<organism evidence="1 2">
    <name type="scientific">Streptococcus lutetiensis 033</name>
    <dbReference type="NCBI Taxonomy" id="1076934"/>
    <lineage>
        <taxon>Bacteria</taxon>
        <taxon>Bacillati</taxon>
        <taxon>Bacillota</taxon>
        <taxon>Bacilli</taxon>
        <taxon>Lactobacillales</taxon>
        <taxon>Streptococcaceae</taxon>
        <taxon>Streptococcus</taxon>
    </lineage>
</organism>
<name>A0AB33ALV8_9STRE</name>
<dbReference type="Proteomes" id="UP000015268">
    <property type="component" value="Chromosome"/>
</dbReference>
<dbReference type="AlphaFoldDB" id="A0AB33ALV8"/>
<evidence type="ECO:0000313" key="1">
    <source>
        <dbReference type="EMBL" id="AGS05506.1"/>
    </source>
</evidence>
<keyword evidence="2" id="KW-1185">Reference proteome</keyword>